<gene>
    <name evidence="2" type="ORF">PVK06_048997</name>
</gene>
<protein>
    <submittedName>
        <fullName evidence="2">Uncharacterized protein</fullName>
    </submittedName>
</protein>
<evidence type="ECO:0000256" key="1">
    <source>
        <dbReference type="SAM" id="MobiDB-lite"/>
    </source>
</evidence>
<dbReference type="Proteomes" id="UP001358586">
    <property type="component" value="Chromosome 13"/>
</dbReference>
<proteinExistence type="predicted"/>
<sequence>MEGKEKESGLSIFQCITKAEGTKEEEEENNHLVLGCTQTSKLVNKYYIERTTTIVRKIGQSDTSQYQHSRKGPRFKWKGKKAVTIRQIMQQHFDVVQKKRGNPSKQVQIRTQASQRNSIIIDD</sequence>
<feature type="region of interest" description="Disordered" evidence="1">
    <location>
        <begin position="97"/>
        <end position="123"/>
    </location>
</feature>
<keyword evidence="3" id="KW-1185">Reference proteome</keyword>
<dbReference type="EMBL" id="JARKNE010000013">
    <property type="protein sequence ID" value="KAK5772703.1"/>
    <property type="molecule type" value="Genomic_DNA"/>
</dbReference>
<accession>A0ABR0MHS4</accession>
<feature type="compositionally biased region" description="Polar residues" evidence="1">
    <location>
        <begin position="103"/>
        <end position="123"/>
    </location>
</feature>
<evidence type="ECO:0000313" key="3">
    <source>
        <dbReference type="Proteomes" id="UP001358586"/>
    </source>
</evidence>
<comment type="caution">
    <text evidence="2">The sequence shown here is derived from an EMBL/GenBank/DDBJ whole genome shotgun (WGS) entry which is preliminary data.</text>
</comment>
<name>A0ABR0MHS4_GOSAR</name>
<reference evidence="2 3" key="1">
    <citation type="submission" date="2023-03" db="EMBL/GenBank/DDBJ databases">
        <title>WGS of Gossypium arboreum.</title>
        <authorList>
            <person name="Yu D."/>
        </authorList>
    </citation>
    <scope>NUCLEOTIDE SEQUENCE [LARGE SCALE GENOMIC DNA]</scope>
    <source>
        <tissue evidence="2">Leaf</tissue>
    </source>
</reference>
<evidence type="ECO:0000313" key="2">
    <source>
        <dbReference type="EMBL" id="KAK5772703.1"/>
    </source>
</evidence>
<organism evidence="2 3">
    <name type="scientific">Gossypium arboreum</name>
    <name type="common">Tree cotton</name>
    <name type="synonym">Gossypium nanking</name>
    <dbReference type="NCBI Taxonomy" id="29729"/>
    <lineage>
        <taxon>Eukaryota</taxon>
        <taxon>Viridiplantae</taxon>
        <taxon>Streptophyta</taxon>
        <taxon>Embryophyta</taxon>
        <taxon>Tracheophyta</taxon>
        <taxon>Spermatophyta</taxon>
        <taxon>Magnoliopsida</taxon>
        <taxon>eudicotyledons</taxon>
        <taxon>Gunneridae</taxon>
        <taxon>Pentapetalae</taxon>
        <taxon>rosids</taxon>
        <taxon>malvids</taxon>
        <taxon>Malvales</taxon>
        <taxon>Malvaceae</taxon>
        <taxon>Malvoideae</taxon>
        <taxon>Gossypium</taxon>
    </lineage>
</organism>